<evidence type="ECO:0000313" key="2">
    <source>
        <dbReference type="EMBL" id="MCM2437173.1"/>
    </source>
</evidence>
<organism evidence="2 3">
    <name type="scientific">Periweissella beninensis</name>
    <dbReference type="NCBI Taxonomy" id="504936"/>
    <lineage>
        <taxon>Bacteria</taxon>
        <taxon>Bacillati</taxon>
        <taxon>Bacillota</taxon>
        <taxon>Bacilli</taxon>
        <taxon>Lactobacillales</taxon>
        <taxon>Lactobacillaceae</taxon>
        <taxon>Periweissella</taxon>
    </lineage>
</organism>
<gene>
    <name evidence="2" type="ORF">KAK10_04480</name>
</gene>
<dbReference type="Proteomes" id="UP001057481">
    <property type="component" value="Unassembled WGS sequence"/>
</dbReference>
<comment type="caution">
    <text evidence="2">The sequence shown here is derived from an EMBL/GenBank/DDBJ whole genome shotgun (WGS) entry which is preliminary data.</text>
</comment>
<name>A0ABT0VH57_9LACO</name>
<sequence length="92" mass="10969">MDWFFELDEKNQEFVKQFILSSGSLKHLAEEYGVSYPTVRLWVNQLIYKIENEDRNNGDFEEQILGMAKANQISLETAREIIERYHKENNIL</sequence>
<proteinExistence type="predicted"/>
<accession>A0ABT0VH57</accession>
<protein>
    <submittedName>
        <fullName evidence="2">DUF2089 family protein</fullName>
    </submittedName>
</protein>
<reference evidence="2" key="1">
    <citation type="submission" date="2021-04" db="EMBL/GenBank/DDBJ databases">
        <title>Taxonomic assessment of Weissella genus.</title>
        <authorList>
            <person name="Fanelli F."/>
            <person name="Chieffi D."/>
            <person name="Dell'Aquila A."/>
            <person name="Gyu-Sung C."/>
            <person name="Franz C.M.A.P."/>
            <person name="Fusco V."/>
        </authorList>
    </citation>
    <scope>NUCLEOTIDE SEQUENCE</scope>
    <source>
        <strain evidence="2">LMG 25373</strain>
    </source>
</reference>
<evidence type="ECO:0000259" key="1">
    <source>
        <dbReference type="Pfam" id="PF09862"/>
    </source>
</evidence>
<dbReference type="Pfam" id="PF09862">
    <property type="entry name" value="DUF2089"/>
    <property type="match status" value="1"/>
</dbReference>
<dbReference type="InterPro" id="IPR018658">
    <property type="entry name" value="DUF2089"/>
</dbReference>
<evidence type="ECO:0000313" key="3">
    <source>
        <dbReference type="Proteomes" id="UP001057481"/>
    </source>
</evidence>
<dbReference type="EMBL" id="JAGMVS010000054">
    <property type="protein sequence ID" value="MCM2437173.1"/>
    <property type="molecule type" value="Genomic_DNA"/>
</dbReference>
<keyword evidence="3" id="KW-1185">Reference proteome</keyword>
<feature type="domain" description="DUF2089" evidence="1">
    <location>
        <begin position="7"/>
        <end position="51"/>
    </location>
</feature>
<dbReference type="RefSeq" id="WP_205144303.1">
    <property type="nucleotide sequence ID" value="NZ_JAFBDN010000031.1"/>
</dbReference>